<dbReference type="AlphaFoldDB" id="A2BLD7"/>
<dbReference type="Proteomes" id="UP000002593">
    <property type="component" value="Chromosome"/>
</dbReference>
<dbReference type="GeneID" id="4782300"/>
<dbReference type="KEGG" id="hbu:Hbut_0950"/>
<dbReference type="EMBL" id="CP000493">
    <property type="protein sequence ID" value="ABM80798.1"/>
    <property type="molecule type" value="Genomic_DNA"/>
</dbReference>
<dbReference type="EnsemblBacteria" id="ABM80798">
    <property type="protein sequence ID" value="ABM80798"/>
    <property type="gene ID" value="Hbut_0950"/>
</dbReference>
<dbReference type="STRING" id="415426.Hbut_0950"/>
<dbReference type="HOGENOM" id="CLU_1425074_0_0_2"/>
<name>A2BLD7_HYPBU</name>
<dbReference type="OrthoDB" id="15172at2157"/>
<accession>A2BLD7</accession>
<dbReference type="SUPFAM" id="SSF50475">
    <property type="entry name" value="FMN-binding split barrel"/>
    <property type="match status" value="1"/>
</dbReference>
<evidence type="ECO:0000313" key="2">
    <source>
        <dbReference type="Proteomes" id="UP000002593"/>
    </source>
</evidence>
<dbReference type="RefSeq" id="WP_011822116.1">
    <property type="nucleotide sequence ID" value="NC_008818.1"/>
</dbReference>
<keyword evidence="2" id="KW-1185">Reference proteome</keyword>
<dbReference type="eggNOG" id="arCOG04458">
    <property type="taxonomic scope" value="Archaea"/>
</dbReference>
<organism evidence="1 2">
    <name type="scientific">Hyperthermus butylicus (strain DSM 5456 / JCM 9403 / PLM1-5)</name>
    <dbReference type="NCBI Taxonomy" id="415426"/>
    <lineage>
        <taxon>Archaea</taxon>
        <taxon>Thermoproteota</taxon>
        <taxon>Thermoprotei</taxon>
        <taxon>Desulfurococcales</taxon>
        <taxon>Pyrodictiaceae</taxon>
        <taxon>Hyperthermus</taxon>
    </lineage>
</organism>
<protein>
    <submittedName>
        <fullName evidence="1">Uncharacterized protein</fullName>
    </submittedName>
</protein>
<reference evidence="1 2" key="1">
    <citation type="journal article" date="2007" name="Archaea">
        <title>The genome of Hyperthermus butylicus: a sulfur-reducing, peptide fermenting, neutrophilic Crenarchaeote growing up to 108 degrees C.</title>
        <authorList>
            <person name="Brugger K."/>
            <person name="Chen L."/>
            <person name="Stark M."/>
            <person name="Zibat A."/>
            <person name="Redder P."/>
            <person name="Ruepp A."/>
            <person name="Awayez M."/>
            <person name="She Q."/>
            <person name="Garrett R.A."/>
            <person name="Klenk H.P."/>
        </authorList>
    </citation>
    <scope>NUCLEOTIDE SEQUENCE [LARGE SCALE GENOMIC DNA]</scope>
    <source>
        <strain evidence="2">DSM 5456 / JCM 9403 / PLM1-5</strain>
    </source>
</reference>
<evidence type="ECO:0000313" key="1">
    <source>
        <dbReference type="EMBL" id="ABM80798.1"/>
    </source>
</evidence>
<gene>
    <name evidence="1" type="ordered locus">Hbut_0950</name>
</gene>
<sequence length="190" mass="21239">MTPLGIYISDDRLAARLYPGTQLREEGETFYEACISFPVTPHPFYEAILGPPPPLQPSKSLHVPCIAYPGIHVEAVVTARHRVEPGFLIVYFDPVHVRIDGEAVHAYSRSYGCSIELLIALTRLRYWARTRPPSCHTVRKLLHVALDAYNCIVHATWSSKLHSHAAKALREAVVRAYETGCIAPSEVEEP</sequence>
<proteinExistence type="predicted"/>